<dbReference type="InterPro" id="IPR012337">
    <property type="entry name" value="RNaseH-like_sf"/>
</dbReference>
<dbReference type="Proteomes" id="UP000499080">
    <property type="component" value="Unassembled WGS sequence"/>
</dbReference>
<accession>A0A4Y2D4C2</accession>
<evidence type="ECO:0000313" key="4">
    <source>
        <dbReference type="EMBL" id="GBM10798.1"/>
    </source>
</evidence>
<feature type="region of interest" description="Disordered" evidence="2">
    <location>
        <begin position="416"/>
        <end position="447"/>
    </location>
</feature>
<feature type="compositionally biased region" description="Basic residues" evidence="2">
    <location>
        <begin position="237"/>
        <end position="253"/>
    </location>
</feature>
<protein>
    <recommendedName>
        <fullName evidence="3">RNase H type-1 domain-containing protein</fullName>
    </recommendedName>
</protein>
<comment type="caution">
    <text evidence="4">The sequence shown here is derived from an EMBL/GenBank/DDBJ whole genome shotgun (WGS) entry which is preliminary data.</text>
</comment>
<keyword evidence="5" id="KW-1185">Reference proteome</keyword>
<dbReference type="OrthoDB" id="6514649at2759"/>
<reference evidence="4 5" key="1">
    <citation type="journal article" date="2019" name="Sci. Rep.">
        <title>Orb-weaving spider Araneus ventricosus genome elucidates the spidroin gene catalogue.</title>
        <authorList>
            <person name="Kono N."/>
            <person name="Nakamura H."/>
            <person name="Ohtoshi R."/>
            <person name="Moran D.A.P."/>
            <person name="Shinohara A."/>
            <person name="Yoshida Y."/>
            <person name="Fujiwara M."/>
            <person name="Mori M."/>
            <person name="Tomita M."/>
            <person name="Arakawa K."/>
        </authorList>
    </citation>
    <scope>NUCLEOTIDE SEQUENCE [LARGE SCALE GENOMIC DNA]</scope>
</reference>
<dbReference type="EMBL" id="BGPR01000290">
    <property type="protein sequence ID" value="GBM10798.1"/>
    <property type="molecule type" value="Genomic_DNA"/>
</dbReference>
<evidence type="ECO:0000313" key="5">
    <source>
        <dbReference type="Proteomes" id="UP000499080"/>
    </source>
</evidence>
<dbReference type="GO" id="GO:0003676">
    <property type="term" value="F:nucleic acid binding"/>
    <property type="evidence" value="ECO:0007669"/>
    <property type="project" value="InterPro"/>
</dbReference>
<proteinExistence type="inferred from homology"/>
<comment type="similarity">
    <text evidence="1">Belongs to the RNase H family.</text>
</comment>
<dbReference type="PROSITE" id="PS50879">
    <property type="entry name" value="RNASE_H_1"/>
    <property type="match status" value="1"/>
</dbReference>
<dbReference type="AlphaFoldDB" id="A0A4Y2D4C2"/>
<dbReference type="InterPro" id="IPR050092">
    <property type="entry name" value="RNase_H"/>
</dbReference>
<organism evidence="4 5">
    <name type="scientific">Araneus ventricosus</name>
    <name type="common">Orbweaver spider</name>
    <name type="synonym">Epeira ventricosa</name>
    <dbReference type="NCBI Taxonomy" id="182803"/>
    <lineage>
        <taxon>Eukaryota</taxon>
        <taxon>Metazoa</taxon>
        <taxon>Ecdysozoa</taxon>
        <taxon>Arthropoda</taxon>
        <taxon>Chelicerata</taxon>
        <taxon>Arachnida</taxon>
        <taxon>Araneae</taxon>
        <taxon>Araneomorphae</taxon>
        <taxon>Entelegynae</taxon>
        <taxon>Araneoidea</taxon>
        <taxon>Araneidae</taxon>
        <taxon>Araneus</taxon>
    </lineage>
</organism>
<feature type="region of interest" description="Disordered" evidence="2">
    <location>
        <begin position="232"/>
        <end position="253"/>
    </location>
</feature>
<feature type="region of interest" description="Disordered" evidence="2">
    <location>
        <begin position="285"/>
        <end position="313"/>
    </location>
</feature>
<dbReference type="Gene3D" id="3.30.420.10">
    <property type="entry name" value="Ribonuclease H-like superfamily/Ribonuclease H"/>
    <property type="match status" value="1"/>
</dbReference>
<dbReference type="InterPro" id="IPR002156">
    <property type="entry name" value="RNaseH_domain"/>
</dbReference>
<dbReference type="SUPFAM" id="SSF53098">
    <property type="entry name" value="Ribonuclease H-like"/>
    <property type="match status" value="1"/>
</dbReference>
<evidence type="ECO:0000256" key="1">
    <source>
        <dbReference type="ARBA" id="ARBA00005300"/>
    </source>
</evidence>
<sequence>MALGSDSLVARAKPEKQKKNRKTKEVLDSVPMGSADDFVVPKKSVLTEGSVTPGTVHAPSVPGMAGRTYRFGQTNPFALPKVGASTPGTGDQGLVTTGNEKQGTSYIGFGLAPGLPPGIPWGDTPYLGSLAAARVMDGKGGDRLPQTMVAQGMEQPLEAPAGSLLLGAQDLGTDSVPPSEKVVDGHAPLELVRLVPETPLVFQGGVLLPDGDGGLPPDQMAIHENPIEEAMEVSTKSGHKRKPERVRIRTKKVHKRITESAVDSLSLDNSSSGSDSTVIVSNTQREIATPNAKDNTSEDISDTEIPPTPRVPLSVTCGPASIVPGDKYAEDRFSYKNTGISPWLHKLTLTYMANNDGPENTVPDMKTFLQLISDVFEDMNSRLQKFESLSARLDKLEASQAKPLFTQVVSTPLFSVGAQGSGPPPKEVVTAKRNRRKPKTGGSSLGLEPAVVPSVMAPLAPIVLAPTGNRVPQTSHQEAPVRVKSRVTLKPRPESPTVLVGVADGIGASIQRSFLLSISGAYRTTSTAALQVLLGLPPLALKLQQEAVITNLIQLRKPELTLQLLPDNYEQPLSRRTSHPSLYLLKDQISLSDGGLSPSSEAIYTDGSKTEKGVGAAYCRIAQNQIIESWFVKLPSQATVFQAELLALSKAVELAKTMVNQTPIKIFTDNRAAIQASSNPKSKNHIARQIFLSLLSSPNIKLNWIKAHAGYFGNESADLQAKSAADSETTNIHQIKFSKAFLKTHLKKFLTQEWQRTWEDATTGRPIHNIIPKVSFDPVCWTREEILFFTQHGPFPSYFNRFKILPSPNCSCGQVGTPLHYTTECILTSSWHIKKPAENLQKIWFRRVAANKNSRLLIRKIVQHINNNRALFRPD</sequence>
<dbReference type="PANTHER" id="PTHR10642">
    <property type="entry name" value="RIBONUCLEASE H1"/>
    <property type="match status" value="1"/>
</dbReference>
<gene>
    <name evidence="4" type="ORF">AVEN_173_1</name>
</gene>
<feature type="domain" description="RNase H type-1" evidence="3">
    <location>
        <begin position="597"/>
        <end position="726"/>
    </location>
</feature>
<dbReference type="Pfam" id="PF00075">
    <property type="entry name" value="RNase_H"/>
    <property type="match status" value="1"/>
</dbReference>
<feature type="compositionally biased region" description="Basic and acidic residues" evidence="2">
    <location>
        <begin position="12"/>
        <end position="27"/>
    </location>
</feature>
<dbReference type="GO" id="GO:0004523">
    <property type="term" value="F:RNA-DNA hybrid ribonuclease activity"/>
    <property type="evidence" value="ECO:0007669"/>
    <property type="project" value="InterPro"/>
</dbReference>
<dbReference type="PANTHER" id="PTHR10642:SF25">
    <property type="entry name" value="RNASE H TYPE-1 DOMAIN-CONTAINING PROTEIN"/>
    <property type="match status" value="1"/>
</dbReference>
<dbReference type="InterPro" id="IPR036397">
    <property type="entry name" value="RNaseH_sf"/>
</dbReference>
<evidence type="ECO:0000259" key="3">
    <source>
        <dbReference type="PROSITE" id="PS50879"/>
    </source>
</evidence>
<name>A0A4Y2D4C2_ARAVE</name>
<feature type="region of interest" description="Disordered" evidence="2">
    <location>
        <begin position="1"/>
        <end position="29"/>
    </location>
</feature>
<dbReference type="GO" id="GO:0043137">
    <property type="term" value="P:DNA replication, removal of RNA primer"/>
    <property type="evidence" value="ECO:0007669"/>
    <property type="project" value="TreeGrafter"/>
</dbReference>
<dbReference type="CDD" id="cd09276">
    <property type="entry name" value="Rnase_HI_RT_non_LTR"/>
    <property type="match status" value="1"/>
</dbReference>
<evidence type="ECO:0000256" key="2">
    <source>
        <dbReference type="SAM" id="MobiDB-lite"/>
    </source>
</evidence>